<evidence type="ECO:0000256" key="5">
    <source>
        <dbReference type="ARBA" id="ARBA00022576"/>
    </source>
</evidence>
<organism evidence="13 14">
    <name type="scientific">Rhodoferax saidenbachensis</name>
    <dbReference type="NCBI Taxonomy" id="1484693"/>
    <lineage>
        <taxon>Bacteria</taxon>
        <taxon>Pseudomonadati</taxon>
        <taxon>Pseudomonadota</taxon>
        <taxon>Betaproteobacteria</taxon>
        <taxon>Burkholderiales</taxon>
        <taxon>Comamonadaceae</taxon>
        <taxon>Rhodoferax</taxon>
    </lineage>
</organism>
<comment type="similarity">
    <text evidence="3 11">Belongs to the class-II pyridoxal-phosphate-dependent aminotransferase family. Histidinol-phosphate aminotransferase subfamily.</text>
</comment>
<dbReference type="InterPro" id="IPR015424">
    <property type="entry name" value="PyrdxlP-dep_Trfase"/>
</dbReference>
<evidence type="ECO:0000256" key="10">
    <source>
        <dbReference type="ARBA" id="ARBA00047481"/>
    </source>
</evidence>
<dbReference type="CDD" id="cd00609">
    <property type="entry name" value="AAT_like"/>
    <property type="match status" value="1"/>
</dbReference>
<evidence type="ECO:0000256" key="6">
    <source>
        <dbReference type="ARBA" id="ARBA00022605"/>
    </source>
</evidence>
<dbReference type="PANTHER" id="PTHR42885">
    <property type="entry name" value="HISTIDINOL-PHOSPHATE AMINOTRANSFERASE-RELATED"/>
    <property type="match status" value="1"/>
</dbReference>
<dbReference type="GO" id="GO:0000105">
    <property type="term" value="P:L-histidine biosynthetic process"/>
    <property type="evidence" value="ECO:0007669"/>
    <property type="project" value="UniProtKB-UniRule"/>
</dbReference>
<dbReference type="EMBL" id="CP019239">
    <property type="protein sequence ID" value="APW43923.1"/>
    <property type="molecule type" value="Genomic_DNA"/>
</dbReference>
<dbReference type="InterPro" id="IPR015422">
    <property type="entry name" value="PyrdxlP-dep_Trfase_small"/>
</dbReference>
<dbReference type="Pfam" id="PF00155">
    <property type="entry name" value="Aminotran_1_2"/>
    <property type="match status" value="1"/>
</dbReference>
<evidence type="ECO:0000259" key="12">
    <source>
        <dbReference type="Pfam" id="PF00155"/>
    </source>
</evidence>
<evidence type="ECO:0000256" key="9">
    <source>
        <dbReference type="ARBA" id="ARBA00023102"/>
    </source>
</evidence>
<dbReference type="STRING" id="1484693.RS694_16205"/>
<gene>
    <name evidence="11" type="primary">hisC</name>
    <name evidence="13" type="ORF">RS694_16205</name>
</gene>
<protein>
    <recommendedName>
        <fullName evidence="11">Histidinol-phosphate aminotransferase</fullName>
        <ecNumber evidence="11">2.6.1.9</ecNumber>
    </recommendedName>
    <alternativeName>
        <fullName evidence="11">Imidazole acetol-phosphate transaminase</fullName>
    </alternativeName>
</protein>
<dbReference type="HAMAP" id="MF_01023">
    <property type="entry name" value="HisC_aminotrans_2"/>
    <property type="match status" value="1"/>
</dbReference>
<dbReference type="Proteomes" id="UP000186110">
    <property type="component" value="Chromosome"/>
</dbReference>
<evidence type="ECO:0000256" key="4">
    <source>
        <dbReference type="ARBA" id="ARBA00011738"/>
    </source>
</evidence>
<dbReference type="GO" id="GO:0004400">
    <property type="term" value="F:histidinol-phosphate transaminase activity"/>
    <property type="evidence" value="ECO:0007669"/>
    <property type="project" value="UniProtKB-UniRule"/>
</dbReference>
<dbReference type="Gene3D" id="3.90.1150.10">
    <property type="entry name" value="Aspartate Aminotransferase, domain 1"/>
    <property type="match status" value="1"/>
</dbReference>
<keyword evidence="14" id="KW-1185">Reference proteome</keyword>
<sequence length="384" mass="41487">MTQDTPTDTASAVNALIGRRIRQDVQSMHAYAIQDSKGMVKLDAMENPHRLPADLQEALGKRLGALAFNRYPDGRVNDLRQALATYAGMPQGFDLMLGNGSDELISLLAMACDVPVQPGQAKPAILAPLPGFVMYAMSAQLQGLDFIGVPLTADFELDVPAMVQAITEQQPAIVYLAYPNNPTANLWDEADMVRVVAAAKAAGSIVAIDEAYQPFSSRTYLDVIRANPADNSHVLLMRTLSKFGLAGVRLGYMMGPTALVAQVDKVRPPYNISVLNYECALFALEHADVFAAQAADLRAQRSRLLAALRALPGVKAWDSDANMVLIRLEGAGEPAQKVFDGMKARGVLVKNVSKMHPLLAQCLRLTVGTADENTRMLKALQESL</sequence>
<comment type="pathway">
    <text evidence="2 11">Amino-acid biosynthesis; L-histidine biosynthesis; L-histidine from 5-phospho-alpha-D-ribose 1-diphosphate: step 7/9.</text>
</comment>
<dbReference type="RefSeq" id="WP_029707380.1">
    <property type="nucleotide sequence ID" value="NZ_CP019239.1"/>
</dbReference>
<dbReference type="NCBIfam" id="TIGR01141">
    <property type="entry name" value="hisC"/>
    <property type="match status" value="1"/>
</dbReference>
<evidence type="ECO:0000256" key="11">
    <source>
        <dbReference type="HAMAP-Rule" id="MF_01023"/>
    </source>
</evidence>
<name>A0A1P8KD13_9BURK</name>
<dbReference type="KEGG" id="rsb:RS694_16205"/>
<comment type="cofactor">
    <cofactor evidence="1 11">
        <name>pyridoxal 5'-phosphate</name>
        <dbReference type="ChEBI" id="CHEBI:597326"/>
    </cofactor>
</comment>
<dbReference type="PANTHER" id="PTHR42885:SF2">
    <property type="entry name" value="HISTIDINOL-PHOSPHATE AMINOTRANSFERASE"/>
    <property type="match status" value="1"/>
</dbReference>
<dbReference type="InterPro" id="IPR015421">
    <property type="entry name" value="PyrdxlP-dep_Trfase_major"/>
</dbReference>
<dbReference type="AlphaFoldDB" id="A0A1P8KD13"/>
<dbReference type="InterPro" id="IPR005861">
    <property type="entry name" value="HisP_aminotrans"/>
</dbReference>
<dbReference type="GO" id="GO:0030170">
    <property type="term" value="F:pyridoxal phosphate binding"/>
    <property type="evidence" value="ECO:0007669"/>
    <property type="project" value="InterPro"/>
</dbReference>
<dbReference type="SUPFAM" id="SSF53383">
    <property type="entry name" value="PLP-dependent transferases"/>
    <property type="match status" value="1"/>
</dbReference>
<keyword evidence="7 11" id="KW-0808">Transferase</keyword>
<dbReference type="EC" id="2.6.1.9" evidence="11"/>
<dbReference type="InterPro" id="IPR004839">
    <property type="entry name" value="Aminotransferase_I/II_large"/>
</dbReference>
<evidence type="ECO:0000313" key="14">
    <source>
        <dbReference type="Proteomes" id="UP000186110"/>
    </source>
</evidence>
<keyword evidence="5 11" id="KW-0032">Aminotransferase</keyword>
<evidence type="ECO:0000256" key="8">
    <source>
        <dbReference type="ARBA" id="ARBA00022898"/>
    </source>
</evidence>
<evidence type="ECO:0000256" key="1">
    <source>
        <dbReference type="ARBA" id="ARBA00001933"/>
    </source>
</evidence>
<dbReference type="UniPathway" id="UPA00031">
    <property type="reaction ID" value="UER00012"/>
</dbReference>
<evidence type="ECO:0000313" key="13">
    <source>
        <dbReference type="EMBL" id="APW43923.1"/>
    </source>
</evidence>
<dbReference type="eggNOG" id="COG0079">
    <property type="taxonomic scope" value="Bacteria"/>
</dbReference>
<keyword evidence="6 11" id="KW-0028">Amino-acid biosynthesis</keyword>
<evidence type="ECO:0000256" key="7">
    <source>
        <dbReference type="ARBA" id="ARBA00022679"/>
    </source>
</evidence>
<feature type="domain" description="Aminotransferase class I/classII large" evidence="12">
    <location>
        <begin position="39"/>
        <end position="380"/>
    </location>
</feature>
<evidence type="ECO:0000256" key="2">
    <source>
        <dbReference type="ARBA" id="ARBA00005011"/>
    </source>
</evidence>
<keyword evidence="8 11" id="KW-0663">Pyridoxal phosphate</keyword>
<comment type="catalytic activity">
    <reaction evidence="10 11">
        <text>L-histidinol phosphate + 2-oxoglutarate = 3-(imidazol-4-yl)-2-oxopropyl phosphate + L-glutamate</text>
        <dbReference type="Rhea" id="RHEA:23744"/>
        <dbReference type="ChEBI" id="CHEBI:16810"/>
        <dbReference type="ChEBI" id="CHEBI:29985"/>
        <dbReference type="ChEBI" id="CHEBI:57766"/>
        <dbReference type="ChEBI" id="CHEBI:57980"/>
        <dbReference type="EC" id="2.6.1.9"/>
    </reaction>
</comment>
<comment type="subunit">
    <text evidence="4 11">Homodimer.</text>
</comment>
<proteinExistence type="inferred from homology"/>
<evidence type="ECO:0000256" key="3">
    <source>
        <dbReference type="ARBA" id="ARBA00007970"/>
    </source>
</evidence>
<keyword evidence="9 11" id="KW-0368">Histidine biosynthesis</keyword>
<feature type="modified residue" description="N6-(pyridoxal phosphate)lysine" evidence="11">
    <location>
        <position position="242"/>
    </location>
</feature>
<accession>A0A1P8KD13</accession>
<reference evidence="13 14" key="1">
    <citation type="submission" date="2017-01" db="EMBL/GenBank/DDBJ databases">
        <authorList>
            <person name="Mah S.A."/>
            <person name="Swanson W.J."/>
            <person name="Moy G.W."/>
            <person name="Vacquier V.D."/>
        </authorList>
    </citation>
    <scope>NUCLEOTIDE SEQUENCE [LARGE SCALE GENOMIC DNA]</scope>
    <source>
        <strain evidence="13 14">DSM 22694</strain>
    </source>
</reference>
<dbReference type="Gene3D" id="3.40.640.10">
    <property type="entry name" value="Type I PLP-dependent aspartate aminotransferase-like (Major domain)"/>
    <property type="match status" value="1"/>
</dbReference>